<feature type="compositionally biased region" description="Low complexity" evidence="1">
    <location>
        <begin position="884"/>
        <end position="896"/>
    </location>
</feature>
<evidence type="ECO:0000259" key="2">
    <source>
        <dbReference type="Pfam" id="PF13926"/>
    </source>
</evidence>
<feature type="compositionally biased region" description="Acidic residues" evidence="1">
    <location>
        <begin position="87"/>
        <end position="97"/>
    </location>
</feature>
<feature type="region of interest" description="Disordered" evidence="1">
    <location>
        <begin position="860"/>
        <end position="896"/>
    </location>
</feature>
<dbReference type="EMBL" id="QWIS01000011">
    <property type="protein sequence ID" value="RMZ16422.1"/>
    <property type="molecule type" value="Genomic_DNA"/>
</dbReference>
<evidence type="ECO:0000256" key="1">
    <source>
        <dbReference type="SAM" id="MobiDB-lite"/>
    </source>
</evidence>
<dbReference type="PANTHER" id="PTHR34706">
    <property type="entry name" value="SLR1338 PROTEIN"/>
    <property type="match status" value="1"/>
</dbReference>
<feature type="region of interest" description="Disordered" evidence="1">
    <location>
        <begin position="1"/>
        <end position="489"/>
    </location>
</feature>
<proteinExistence type="predicted"/>
<evidence type="ECO:0000313" key="3">
    <source>
        <dbReference type="EMBL" id="RMZ16422.1"/>
    </source>
</evidence>
<feature type="compositionally biased region" description="Basic residues" evidence="1">
    <location>
        <begin position="933"/>
        <end position="943"/>
    </location>
</feature>
<feature type="region of interest" description="Disordered" evidence="1">
    <location>
        <begin position="1323"/>
        <end position="1424"/>
    </location>
</feature>
<feature type="compositionally biased region" description="Basic and acidic residues" evidence="1">
    <location>
        <begin position="98"/>
        <end position="107"/>
    </location>
</feature>
<feature type="compositionally biased region" description="Polar residues" evidence="1">
    <location>
        <begin position="403"/>
        <end position="419"/>
    </location>
</feature>
<feature type="compositionally biased region" description="Acidic residues" evidence="1">
    <location>
        <begin position="443"/>
        <end position="455"/>
    </location>
</feature>
<feature type="region of interest" description="Disordered" evidence="1">
    <location>
        <begin position="494"/>
        <end position="513"/>
    </location>
</feature>
<feature type="compositionally biased region" description="Polar residues" evidence="1">
    <location>
        <begin position="9"/>
        <end position="29"/>
    </location>
</feature>
<comment type="caution">
    <text evidence="3">The sequence shown here is derived from an EMBL/GenBank/DDBJ whole genome shotgun (WGS) entry which is preliminary data.</text>
</comment>
<name>A0A3M7HTM1_HORWE</name>
<gene>
    <name evidence="3" type="ORF">D0860_01037</name>
</gene>
<dbReference type="InterPro" id="IPR025451">
    <property type="entry name" value="DUF4211"/>
</dbReference>
<feature type="region of interest" description="Disordered" evidence="1">
    <location>
        <begin position="929"/>
        <end position="960"/>
    </location>
</feature>
<feature type="compositionally biased region" description="Polar residues" evidence="1">
    <location>
        <begin position="108"/>
        <end position="117"/>
    </location>
</feature>
<feature type="compositionally biased region" description="Low complexity" evidence="1">
    <location>
        <begin position="860"/>
        <end position="869"/>
    </location>
</feature>
<feature type="compositionally biased region" description="Acidic residues" evidence="1">
    <location>
        <begin position="494"/>
        <end position="505"/>
    </location>
</feature>
<dbReference type="SUPFAM" id="SSF53300">
    <property type="entry name" value="vWA-like"/>
    <property type="match status" value="1"/>
</dbReference>
<feature type="compositionally biased region" description="Acidic residues" evidence="1">
    <location>
        <begin position="462"/>
        <end position="473"/>
    </location>
</feature>
<feature type="domain" description="DUF4211" evidence="2">
    <location>
        <begin position="497"/>
        <end position="636"/>
    </location>
</feature>
<dbReference type="VEuPathDB" id="FungiDB:BTJ68_07974"/>
<feature type="compositionally biased region" description="Pro residues" evidence="1">
    <location>
        <begin position="994"/>
        <end position="1034"/>
    </location>
</feature>
<feature type="compositionally biased region" description="Pro residues" evidence="1">
    <location>
        <begin position="1336"/>
        <end position="1391"/>
    </location>
</feature>
<feature type="region of interest" description="Disordered" evidence="1">
    <location>
        <begin position="989"/>
        <end position="1043"/>
    </location>
</feature>
<feature type="compositionally biased region" description="Low complexity" evidence="1">
    <location>
        <begin position="137"/>
        <end position="154"/>
    </location>
</feature>
<dbReference type="Pfam" id="PF13926">
    <property type="entry name" value="DUF4211"/>
    <property type="match status" value="1"/>
</dbReference>
<reference evidence="3 4" key="1">
    <citation type="journal article" date="2018" name="BMC Genomics">
        <title>Genomic evidence for intraspecific hybridization in a clonal and extremely halotolerant yeast.</title>
        <authorList>
            <person name="Gostincar C."/>
            <person name="Stajich J.E."/>
            <person name="Zupancic J."/>
            <person name="Zalar P."/>
            <person name="Gunde-Cimerman N."/>
        </authorList>
    </citation>
    <scope>NUCLEOTIDE SEQUENCE [LARGE SCALE GENOMIC DNA]</scope>
    <source>
        <strain evidence="3 4">EXF-562</strain>
    </source>
</reference>
<feature type="compositionally biased region" description="Basic residues" evidence="1">
    <location>
        <begin position="191"/>
        <end position="201"/>
    </location>
</feature>
<dbReference type="PANTHER" id="PTHR34706:SF2">
    <property type="entry name" value="RFEF"/>
    <property type="match status" value="1"/>
</dbReference>
<protein>
    <recommendedName>
        <fullName evidence="2">DUF4211 domain-containing protein</fullName>
    </recommendedName>
</protein>
<dbReference type="Proteomes" id="UP000280598">
    <property type="component" value="Unassembled WGS sequence"/>
</dbReference>
<feature type="region of interest" description="Disordered" evidence="1">
    <location>
        <begin position="633"/>
        <end position="678"/>
    </location>
</feature>
<organism evidence="3 4">
    <name type="scientific">Hortaea werneckii</name>
    <name type="common">Black yeast</name>
    <name type="synonym">Cladosporium werneckii</name>
    <dbReference type="NCBI Taxonomy" id="91943"/>
    <lineage>
        <taxon>Eukaryota</taxon>
        <taxon>Fungi</taxon>
        <taxon>Dikarya</taxon>
        <taxon>Ascomycota</taxon>
        <taxon>Pezizomycotina</taxon>
        <taxon>Dothideomycetes</taxon>
        <taxon>Dothideomycetidae</taxon>
        <taxon>Mycosphaerellales</taxon>
        <taxon>Teratosphaeriaceae</taxon>
        <taxon>Hortaea</taxon>
    </lineage>
</organism>
<evidence type="ECO:0000313" key="4">
    <source>
        <dbReference type="Proteomes" id="UP000280598"/>
    </source>
</evidence>
<accession>A0A3M7HTM1</accession>
<sequence length="1424" mass="155671">MPSKRKRQTQLTFSPLPSSSPASQGYNRQIQDRAAAVGYKGSPAKKRRRLQENDNEGNGLTALPVDGVNEELPTPAATMRENTESSSGDEDGIEDHENDLARSRRETNGSSKLPSRNKSARQWRLDFSNARDPESFDPATTLPSSSLTDPSSSAKAGMFGSSQKRFRKGKHQVEDSDSDNEPSGSHEQTAKPKKNSKKRSSKVSEVEPGQDDVQSRNTRRSKRQANATSAPDAVSEDDEDDVPVRPVRSSQRTVVVSDDEDGEDDVPVRPLRSSQRTVIPDEEDDDDVIAVSRPMEQLDTGDDSGEDLPTTAGKKSLGKRRQRNDNKSLSGFVVDRPSENESDEESGNQPSSGRKRRRQPRQERQESEAESEDEQQPVTPRKRLLSRQEQADLDEDLDFLGPSSDQEALNRTPQTTQAKQKAARLSALEQLKRKRTKQPELVPLDEEDEEEESAEEPLGYPDDGEDDGSSEVEEIGHRLPTSTSAMFQADEDDENFVEEGEEGDDPTAIPEGMPIEFTPYARKKAKDLFKFAVEWMVQKKLNPAFDMQNEIYDLTFRKLDDEVKGLAGSKFTSSAWTPNFTMAVRSRPEIAFEEYEESEGAAGWRNDGKCDACNRGGHPATWQVQFQGKPYHPATLEDVSPRHDSDDEDSGSDDAASSNDADSDDGDQPGYDHTGRQIPPANTIYYVGKFCMANARTAHTLNHWRWHLYQWAVMWLTKTGYMTDEKVVKRDGWSSTKRRKYANKVVDRMEADGVVGDLWKEFRRNLDEARTRVKANIVEGEAVQDVLRQCTGSDPAECGGCASKLHMAILSDRTLLIHFTFDLDIASNTTLSSGTAESRTMGLASKLAAAQGGAVAVANYSQQHQQAGPGAPPPGGQQAGGYPGKPSYQAYPGGAAPRRWPPAAPVRLTLQLYSQGILLNKAISLPRLDTQDRRRRHPHKVLMRKQALPTSRAPIRSHQRHTDSLLGLKLSPLTLASNHHTDRVLLVDTAMFGGPPPGPPPQQGGYGQPPPGQYGAPPPGPPPGQQYGGAPPPMGGAGPGDIQGYQRQLEQAVQEKGLAAFYGPGTPGAQKLPGIAAHAAQQVDRLCGAWRIQREIATDIVRLALYDVVIFIDDSGSMSFEENGERIKDLQLILQRVAFASTLFDQDGIELRFMNDDSIPPNMISGIRTEQQIEQIMQNKRYKGLTPFGTELRKKVIDPILVQKLRSGMEKPLLIISITDGQPAGESANALMDTVRYAVDEARRSRYGQGAVAFQFAQVGNDQKATEFLAKLDNDPMVGREVDCTSNYENESAEMARAQPPVDLTPDLWMIKLILGAIDPSYDTKDEKANMAPGAGMPPPQHGGYGGPPPGQYGGPPPGQYGGPPPGQYGGPPPGQYGGPPPGQYGGPPPGQYGQGPPGGYNRPPPGPPGQGGYGAPPPGPPRY</sequence>
<dbReference type="InterPro" id="IPR036465">
    <property type="entry name" value="vWFA_dom_sf"/>
</dbReference>